<evidence type="ECO:0008006" key="4">
    <source>
        <dbReference type="Google" id="ProtNLM"/>
    </source>
</evidence>
<dbReference type="InterPro" id="IPR022002">
    <property type="entry name" value="ChsH2_Znr"/>
</dbReference>
<proteinExistence type="predicted"/>
<evidence type="ECO:0000259" key="2">
    <source>
        <dbReference type="Pfam" id="PF12172"/>
    </source>
</evidence>
<protein>
    <recommendedName>
        <fullName evidence="4">DUF35 domain-containing protein</fullName>
    </recommendedName>
</protein>
<organism evidence="3">
    <name type="scientific">bioreactor metagenome</name>
    <dbReference type="NCBI Taxonomy" id="1076179"/>
    <lineage>
        <taxon>unclassified sequences</taxon>
        <taxon>metagenomes</taxon>
        <taxon>ecological metagenomes</taxon>
    </lineage>
</organism>
<dbReference type="InterPro" id="IPR002878">
    <property type="entry name" value="ChsH2_C"/>
</dbReference>
<dbReference type="Gene3D" id="6.10.30.10">
    <property type="match status" value="1"/>
</dbReference>
<feature type="domain" description="ChsH2 rubredoxin-like zinc ribbon" evidence="2">
    <location>
        <begin position="22"/>
        <end position="54"/>
    </location>
</feature>
<dbReference type="PANTHER" id="PTHR34075">
    <property type="entry name" value="BLR3430 PROTEIN"/>
    <property type="match status" value="1"/>
</dbReference>
<evidence type="ECO:0000259" key="1">
    <source>
        <dbReference type="Pfam" id="PF01796"/>
    </source>
</evidence>
<name>A0A645E2U3_9ZZZZ</name>
<dbReference type="Pfam" id="PF12172">
    <property type="entry name" value="zf-ChsH2"/>
    <property type="match status" value="1"/>
</dbReference>
<dbReference type="Pfam" id="PF01796">
    <property type="entry name" value="OB_ChsH2_C"/>
    <property type="match status" value="1"/>
</dbReference>
<dbReference type="InterPro" id="IPR012340">
    <property type="entry name" value="NA-bd_OB-fold"/>
</dbReference>
<reference evidence="3" key="1">
    <citation type="submission" date="2019-08" db="EMBL/GenBank/DDBJ databases">
        <authorList>
            <person name="Kucharzyk K."/>
            <person name="Murdoch R.W."/>
            <person name="Higgins S."/>
            <person name="Loffler F."/>
        </authorList>
    </citation>
    <scope>NUCLEOTIDE SEQUENCE</scope>
</reference>
<dbReference type="SUPFAM" id="SSF50249">
    <property type="entry name" value="Nucleic acid-binding proteins"/>
    <property type="match status" value="1"/>
</dbReference>
<dbReference type="EMBL" id="VSSQ01042323">
    <property type="protein sequence ID" value="MPM95886.1"/>
    <property type="molecule type" value="Genomic_DNA"/>
</dbReference>
<sequence>MTQQPSQKLAPTGPDAAFQEFLAKGEFHIQQCDSCARHIFYPRVLCPHCGATTLHWRRASGKGTVHACSVVMGKPGTNTDYAVVLVDLEEGARMMSHVVDCDPHVVTIGMPLTARIVEREGKPLVVFAPTNGSDGGAQ</sequence>
<dbReference type="PANTHER" id="PTHR34075:SF5">
    <property type="entry name" value="BLR3430 PROTEIN"/>
    <property type="match status" value="1"/>
</dbReference>
<comment type="caution">
    <text evidence="3">The sequence shown here is derived from an EMBL/GenBank/DDBJ whole genome shotgun (WGS) entry which is preliminary data.</text>
</comment>
<dbReference type="AlphaFoldDB" id="A0A645E2U3"/>
<dbReference type="InterPro" id="IPR052513">
    <property type="entry name" value="Thioester_dehydratase-like"/>
</dbReference>
<feature type="domain" description="ChsH2 C-terminal OB-fold" evidence="1">
    <location>
        <begin position="56"/>
        <end position="116"/>
    </location>
</feature>
<accession>A0A645E2U3</accession>
<evidence type="ECO:0000313" key="3">
    <source>
        <dbReference type="EMBL" id="MPM95886.1"/>
    </source>
</evidence>
<gene>
    <name evidence="3" type="ORF">SDC9_143042</name>
</gene>